<reference evidence="1 2" key="1">
    <citation type="journal article" date="2014" name="Genome Announc.">
        <title>Genome Sequences of Three Novel Bacillus cereus Bacteriophages.</title>
        <authorList>
            <person name="Grose J.H."/>
            <person name="Jensen J.D."/>
            <person name="Merrill B.D."/>
            <person name="Fisher J.N."/>
            <person name="Burnett S.H."/>
            <person name="Breakwell D.P."/>
        </authorList>
    </citation>
    <scope>NUCLEOTIDE SEQUENCE [LARGE SCALE GENOMIC DNA]</scope>
</reference>
<proteinExistence type="predicted"/>
<gene>
    <name evidence="1" type="ORF">BASILISK_83</name>
</gene>
<accession>S5MS66</accession>
<evidence type="ECO:0000313" key="2">
    <source>
        <dbReference type="Proteomes" id="UP000015091"/>
    </source>
</evidence>
<name>S5MS66_9CAUD</name>
<keyword evidence="2" id="KW-1185">Reference proteome</keyword>
<organism evidence="1 2">
    <name type="scientific">Bacillus phage Basilisk</name>
    <dbReference type="NCBI Taxonomy" id="1296654"/>
    <lineage>
        <taxon>Viruses</taxon>
        <taxon>Duplodnaviria</taxon>
        <taxon>Heunggongvirae</taxon>
        <taxon>Uroviricota</taxon>
        <taxon>Caudoviricetes</taxon>
        <taxon>Sejongvirinae</taxon>
        <taxon>Basiliskvirus</taxon>
        <taxon>Basiliskvirus basilisk</taxon>
    </lineage>
</organism>
<evidence type="ECO:0000313" key="1">
    <source>
        <dbReference type="EMBL" id="AGR46627.1"/>
    </source>
</evidence>
<protein>
    <submittedName>
        <fullName evidence="1">Uncharacterized protein</fullName>
    </submittedName>
</protein>
<dbReference type="Proteomes" id="UP000015091">
    <property type="component" value="Segment"/>
</dbReference>
<sequence>MITYTDGTLFNGKLEVGQVWVKGNREKTIVGFDAFYMYYKTKTDIKKGTTTGVRRSVFRDWVTSGAMLKK</sequence>
<dbReference type="EMBL" id="KC595511">
    <property type="protein sequence ID" value="AGR46627.1"/>
    <property type="molecule type" value="Genomic_DNA"/>
</dbReference>